<feature type="chain" id="PRO_5045263401" evidence="1">
    <location>
        <begin position="26"/>
        <end position="1152"/>
    </location>
</feature>
<protein>
    <submittedName>
        <fullName evidence="3">Plug and carboxypeptidase regulatory-like domain-containing protein</fullName>
    </submittedName>
</protein>
<proteinExistence type="predicted"/>
<dbReference type="SUPFAM" id="SSF49464">
    <property type="entry name" value="Carboxypeptidase regulatory domain-like"/>
    <property type="match status" value="1"/>
</dbReference>
<gene>
    <name evidence="3" type="ORF">ACK2TP_03560</name>
</gene>
<feature type="domain" description="TonB-dependent transporter Oar-like beta-barrel" evidence="2">
    <location>
        <begin position="247"/>
        <end position="1145"/>
    </location>
</feature>
<evidence type="ECO:0000313" key="3">
    <source>
        <dbReference type="EMBL" id="MFN2974829.1"/>
    </source>
</evidence>
<dbReference type="Pfam" id="PF13620">
    <property type="entry name" value="CarboxypepD_reg"/>
    <property type="match status" value="1"/>
</dbReference>
<sequence length="1152" mass="124677">MRRSLLCIAALTAIPAAVLVHPLAAQTIFGQISGTISDPSGAAVPNATVTLTNTGKQLTRTVTTDSSGNYTATTLPLGTYTVAVTAPGFSTAQQQNVEVTADARVTSNLTLQVGQSSEVVEVQGGAVESLNTTNGSLERVIDARQVDNLALNGRNYTQLLTLVPGAVVTNPDIFSVTTSLASNNQTINGNRSDTNNLTVDGAYNQVAGSNGSLMNNVGPDFIAEVKIDTSNASAEFGRTSGPTFNIVTKSGTNQFHGGAFEFLRNSYLDATNYIARRKTQLIYNDFGFFVGGPIIKEKLFFFVGEEWKRLRQQATAQTFTVPTSAMLAGDFSGLCTAGFVNGVCTNATQQLYIPGTSTPIANNNIASRITPDGRAIANVYQTIIKGGLSYRDGQTGTPSNNLTLAPSNPLNFHQDLVRFDYVINQKHSLFGRWIHDQNSLIDPFGTFSNSGILNTTPTQRNRPGQSYLLSETWLIHPNLINQVQGNASWAAQRIPPVGNNWKRETYNFQYQKLYPGVGTYPNGIPIVNVTNFAGFQGPNFGLLSPSTDIQVADNITWVKGDHNFKFGAAYIRDRVDQNGRSNYTGTATFNSLPTTSNCRSATGNTTCYSLADAFLGNFQSYSEASADPVGHFRFNQIEGYAQDSWRATRKLSLEYGLRYQWIQPFYLQGNNATNFDPSVYNAANAVTVTPSGGLVANSGNLYTGLIRAGNGVPSDQQIRVPNVNTALFPLIPTGAPRGFYKMNGAVGPRFGFAYAANDKTSVRGGIGMYYYRPQGNLIFSQLNLPPFLNNTQLGIGNLGTISTQAAAAPGLQGGISAIDPRNKNPYTLQYSFGFQRQLPSSVLLEVNYVGNVAHHQLRQPNINFPDLVSTVTNQNSATPYSSTAIFNPYRGYNAISSNRFDSNYNYNALQVFASKRKGVVTATLAYTYSKALGDSSVNNITLENWQNLQYNYGPLSNDRRHAFVASFVIQAPELRGHNFAVREGIGGWQVSGVARLQSGAYYNVQASSPVQFGTVRADQLPGTKIYGNGHAGLNGYLNNTAGNVQTINPVTGAVVNTPTRGAFLAPPKTVYRFGNSGYGAIVGPGLAQTDMTLSKFFPIHESVRLKFQWDVFNVLNRTNFNGINLNASNSNFGTFSSAFPPRQMQFGLKLLF</sequence>
<feature type="signal peptide" evidence="1">
    <location>
        <begin position="1"/>
        <end position="25"/>
    </location>
</feature>
<evidence type="ECO:0000259" key="2">
    <source>
        <dbReference type="Pfam" id="PF25183"/>
    </source>
</evidence>
<keyword evidence="4" id="KW-1185">Reference proteome</keyword>
<organism evidence="3 4">
    <name type="scientific">Terriglobus aquaticus</name>
    <dbReference type="NCBI Taxonomy" id="940139"/>
    <lineage>
        <taxon>Bacteria</taxon>
        <taxon>Pseudomonadati</taxon>
        <taxon>Acidobacteriota</taxon>
        <taxon>Terriglobia</taxon>
        <taxon>Terriglobales</taxon>
        <taxon>Acidobacteriaceae</taxon>
        <taxon>Terriglobus</taxon>
    </lineage>
</organism>
<keyword evidence="1" id="KW-0732">Signal</keyword>
<accession>A0ABW9KJN1</accession>
<comment type="caution">
    <text evidence="3">The sequence shown here is derived from an EMBL/GenBank/DDBJ whole genome shotgun (WGS) entry which is preliminary data.</text>
</comment>
<name>A0ABW9KJN1_9BACT</name>
<dbReference type="Gene3D" id="2.60.40.1120">
    <property type="entry name" value="Carboxypeptidase-like, regulatory domain"/>
    <property type="match status" value="1"/>
</dbReference>
<dbReference type="SUPFAM" id="SSF56935">
    <property type="entry name" value="Porins"/>
    <property type="match status" value="1"/>
</dbReference>
<dbReference type="RefSeq" id="WP_263413620.1">
    <property type="nucleotide sequence ID" value="NZ_BAABBH010000001.1"/>
</dbReference>
<evidence type="ECO:0000256" key="1">
    <source>
        <dbReference type="SAM" id="SignalP"/>
    </source>
</evidence>
<dbReference type="InterPro" id="IPR057601">
    <property type="entry name" value="Oar-like_b-barrel"/>
</dbReference>
<dbReference type="Proteomes" id="UP001634747">
    <property type="component" value="Unassembled WGS sequence"/>
</dbReference>
<dbReference type="InterPro" id="IPR008969">
    <property type="entry name" value="CarboxyPept-like_regulatory"/>
</dbReference>
<reference evidence="3 4" key="1">
    <citation type="submission" date="2024-12" db="EMBL/GenBank/DDBJ databases">
        <authorList>
            <person name="Lee Y."/>
        </authorList>
    </citation>
    <scope>NUCLEOTIDE SEQUENCE [LARGE SCALE GENOMIC DNA]</scope>
    <source>
        <strain evidence="3 4">03SUJ4</strain>
    </source>
</reference>
<dbReference type="Pfam" id="PF25183">
    <property type="entry name" value="OMP_b-brl_4"/>
    <property type="match status" value="1"/>
</dbReference>
<evidence type="ECO:0000313" key="4">
    <source>
        <dbReference type="Proteomes" id="UP001634747"/>
    </source>
</evidence>
<dbReference type="EMBL" id="JBJYXY010000001">
    <property type="protein sequence ID" value="MFN2974829.1"/>
    <property type="molecule type" value="Genomic_DNA"/>
</dbReference>